<dbReference type="InterPro" id="IPR015943">
    <property type="entry name" value="WD40/YVTN_repeat-like_dom_sf"/>
</dbReference>
<gene>
    <name evidence="10" type="ORF">ENS64_11610</name>
</gene>
<dbReference type="InterPro" id="IPR001680">
    <property type="entry name" value="WD40_rpt"/>
</dbReference>
<dbReference type="GO" id="GO:0020037">
    <property type="term" value="F:heme binding"/>
    <property type="evidence" value="ECO:0007669"/>
    <property type="project" value="InterPro"/>
</dbReference>
<dbReference type="InterPro" id="IPR011429">
    <property type="entry name" value="Cyt_c_Planctomycete-type"/>
</dbReference>
<keyword evidence="5 7" id="KW-0408">Iron</keyword>
<evidence type="ECO:0000313" key="10">
    <source>
        <dbReference type="EMBL" id="HGT39889.1"/>
    </source>
</evidence>
<accession>A0A7C4QSF3</accession>
<dbReference type="SUPFAM" id="SSF50998">
    <property type="entry name" value="Quinoprotein alcohol dehydrogenase-like"/>
    <property type="match status" value="1"/>
</dbReference>
<evidence type="ECO:0000256" key="1">
    <source>
        <dbReference type="ARBA" id="ARBA00022574"/>
    </source>
</evidence>
<dbReference type="CDD" id="cd00200">
    <property type="entry name" value="WD40"/>
    <property type="match status" value="1"/>
</dbReference>
<dbReference type="PANTHER" id="PTHR19879:SF9">
    <property type="entry name" value="TRANSCRIPTION INITIATION FACTOR TFIID SUBUNIT 5"/>
    <property type="match status" value="1"/>
</dbReference>
<dbReference type="Gene3D" id="2.130.10.10">
    <property type="entry name" value="YVTN repeat-like/Quinoprotein amine dehydrogenase"/>
    <property type="match status" value="2"/>
</dbReference>
<keyword evidence="3 7" id="KW-0479">Metal-binding</keyword>
<dbReference type="InterPro" id="IPR009056">
    <property type="entry name" value="Cyt_c-like_dom"/>
</dbReference>
<keyword evidence="1 6" id="KW-0853">WD repeat</keyword>
<keyword evidence="2 7" id="KW-0349">Heme</keyword>
<organism evidence="10">
    <name type="scientific">Schlesneria paludicola</name>
    <dbReference type="NCBI Taxonomy" id="360056"/>
    <lineage>
        <taxon>Bacteria</taxon>
        <taxon>Pseudomonadati</taxon>
        <taxon>Planctomycetota</taxon>
        <taxon>Planctomycetia</taxon>
        <taxon>Planctomycetales</taxon>
        <taxon>Planctomycetaceae</taxon>
        <taxon>Schlesneria</taxon>
    </lineage>
</organism>
<dbReference type="SMART" id="SM00320">
    <property type="entry name" value="WD40"/>
    <property type="match status" value="7"/>
</dbReference>
<name>A0A7C4QSF3_9PLAN</name>
<feature type="repeat" description="WD" evidence="6">
    <location>
        <begin position="649"/>
        <end position="690"/>
    </location>
</feature>
<evidence type="ECO:0000256" key="4">
    <source>
        <dbReference type="ARBA" id="ARBA00022737"/>
    </source>
</evidence>
<evidence type="ECO:0000256" key="6">
    <source>
        <dbReference type="PROSITE-ProRule" id="PRU00221"/>
    </source>
</evidence>
<sequence length="705" mass="74941">MWNTRPWFRCGGLWWRLDRTNPSSQANLIDTCHRHRSSGVLQFGTDDPANSFRQGRIMVRAALPVLISALLVLSGGVLSAERVLSAEDVDARIAALQQAADAARAAQAAGEPAVQAARARAKELADTVVRLKSELSKADSGHAELTAKVAPAQEALKKADDERKAALDALLAAKKAALEAQGKENAAAAQDAYLKAAETLGQKLQAVRTAWEAVQQAFSAAQAAQQVLAGHPAQIAAAEAALTAFQPEMQQAEAQYAALAKAAVDRQVELETALVEAGRLVSFARQVAPIFAQRCVACHNARTAKGRLNMETYAHLAKGGESGPAFLPGKSAESNLQLQIESGEMPKDADPLTPEQIALIKKWIDTGARLDAGVSATAQLITIIPKPVQPAPPESYRVPVPVMAVAFSPDGNLVATSGYREVVLWNAVDGSLVRRITNLAERPHDIEFSPQGELVAVAAGTPGQLGEVKLFNVADGALVADLFTTDDEAFSVAFSGDGSRLAATCADRSVRVFDVASRKSLLHLEDHADWVMDAAWSPDGSRLATASRDKTAKVFDAKTGEAIATFNGHAQPVFGVGFLPDGNHVVSGGRDNRLRVWAVAEAKQVREIGGFGGEVFRLVVLPDGHALATSADKQIRLHNLANGQQVRVFAGHNEWVYSVAFHPGSKRVASGSHDGEVRVWNFEDGKSLLNFFAAPGFKPQVAAAQ</sequence>
<dbReference type="PROSITE" id="PS50082">
    <property type="entry name" value="WD_REPEATS_2"/>
    <property type="match status" value="3"/>
</dbReference>
<dbReference type="EMBL" id="DSVQ01000015">
    <property type="protein sequence ID" value="HGT39889.1"/>
    <property type="molecule type" value="Genomic_DNA"/>
</dbReference>
<protein>
    <recommendedName>
        <fullName evidence="9">Cytochrome c domain-containing protein</fullName>
    </recommendedName>
</protein>
<dbReference type="PANTHER" id="PTHR19879">
    <property type="entry name" value="TRANSCRIPTION INITIATION FACTOR TFIID"/>
    <property type="match status" value="1"/>
</dbReference>
<feature type="repeat" description="WD" evidence="6">
    <location>
        <begin position="566"/>
        <end position="607"/>
    </location>
</feature>
<feature type="coiled-coil region" evidence="8">
    <location>
        <begin position="86"/>
        <end position="134"/>
    </location>
</feature>
<evidence type="ECO:0000259" key="9">
    <source>
        <dbReference type="PROSITE" id="PS51007"/>
    </source>
</evidence>
<dbReference type="GO" id="GO:0046872">
    <property type="term" value="F:metal ion binding"/>
    <property type="evidence" value="ECO:0007669"/>
    <property type="project" value="UniProtKB-KW"/>
</dbReference>
<reference evidence="10" key="1">
    <citation type="journal article" date="2020" name="mSystems">
        <title>Genome- and Community-Level Interaction Insights into Carbon Utilization and Element Cycling Functions of Hydrothermarchaeota in Hydrothermal Sediment.</title>
        <authorList>
            <person name="Zhou Z."/>
            <person name="Liu Y."/>
            <person name="Xu W."/>
            <person name="Pan J."/>
            <person name="Luo Z.H."/>
            <person name="Li M."/>
        </authorList>
    </citation>
    <scope>NUCLEOTIDE SEQUENCE [LARGE SCALE GENOMIC DNA]</scope>
    <source>
        <strain evidence="10">SpSt-508</strain>
    </source>
</reference>
<dbReference type="GO" id="GO:0009055">
    <property type="term" value="F:electron transfer activity"/>
    <property type="evidence" value="ECO:0007669"/>
    <property type="project" value="InterPro"/>
</dbReference>
<dbReference type="PROSITE" id="PS00678">
    <property type="entry name" value="WD_REPEATS_1"/>
    <property type="match status" value="1"/>
</dbReference>
<dbReference type="SUPFAM" id="SSF46626">
    <property type="entry name" value="Cytochrome c"/>
    <property type="match status" value="1"/>
</dbReference>
<dbReference type="Pfam" id="PF07635">
    <property type="entry name" value="PSCyt1"/>
    <property type="match status" value="1"/>
</dbReference>
<comment type="caution">
    <text evidence="10">The sequence shown here is derived from an EMBL/GenBank/DDBJ whole genome shotgun (WGS) entry which is preliminary data.</text>
</comment>
<dbReference type="Pfam" id="PF00400">
    <property type="entry name" value="WD40"/>
    <property type="match status" value="5"/>
</dbReference>
<keyword evidence="8" id="KW-0175">Coiled coil</keyword>
<dbReference type="InterPro" id="IPR036909">
    <property type="entry name" value="Cyt_c-like_dom_sf"/>
</dbReference>
<evidence type="ECO:0000256" key="8">
    <source>
        <dbReference type="SAM" id="Coils"/>
    </source>
</evidence>
<feature type="repeat" description="WD" evidence="6">
    <location>
        <begin position="524"/>
        <end position="565"/>
    </location>
</feature>
<proteinExistence type="predicted"/>
<dbReference type="InterPro" id="IPR019775">
    <property type="entry name" value="WD40_repeat_CS"/>
</dbReference>
<evidence type="ECO:0000256" key="3">
    <source>
        <dbReference type="ARBA" id="ARBA00022723"/>
    </source>
</evidence>
<dbReference type="AlphaFoldDB" id="A0A7C4QSF3"/>
<evidence type="ECO:0000256" key="7">
    <source>
        <dbReference type="PROSITE-ProRule" id="PRU00433"/>
    </source>
</evidence>
<keyword evidence="4" id="KW-0677">Repeat</keyword>
<evidence type="ECO:0000256" key="2">
    <source>
        <dbReference type="ARBA" id="ARBA00022617"/>
    </source>
</evidence>
<dbReference type="PROSITE" id="PS50294">
    <property type="entry name" value="WD_REPEATS_REGION"/>
    <property type="match status" value="3"/>
</dbReference>
<dbReference type="PROSITE" id="PS51007">
    <property type="entry name" value="CYTC"/>
    <property type="match status" value="1"/>
</dbReference>
<evidence type="ECO:0000256" key="5">
    <source>
        <dbReference type="ARBA" id="ARBA00023004"/>
    </source>
</evidence>
<feature type="domain" description="Cytochrome c" evidence="9">
    <location>
        <begin position="273"/>
        <end position="368"/>
    </location>
</feature>
<dbReference type="InterPro" id="IPR011047">
    <property type="entry name" value="Quinoprotein_ADH-like_sf"/>
</dbReference>